<protein>
    <submittedName>
        <fullName evidence="1">Uncharacterized protein</fullName>
    </submittedName>
</protein>
<dbReference type="EMBL" id="KV862361">
    <property type="protein sequence ID" value="OIV89164.1"/>
    <property type="molecule type" value="Genomic_DNA"/>
</dbReference>
<organism evidence="1 2">
    <name type="scientific">Lupinus angustifolius</name>
    <name type="common">Narrow-leaved blue lupine</name>
    <dbReference type="NCBI Taxonomy" id="3871"/>
    <lineage>
        <taxon>Eukaryota</taxon>
        <taxon>Viridiplantae</taxon>
        <taxon>Streptophyta</taxon>
        <taxon>Embryophyta</taxon>
        <taxon>Tracheophyta</taxon>
        <taxon>Spermatophyta</taxon>
        <taxon>Magnoliopsida</taxon>
        <taxon>eudicotyledons</taxon>
        <taxon>Gunneridae</taxon>
        <taxon>Pentapetalae</taxon>
        <taxon>rosids</taxon>
        <taxon>fabids</taxon>
        <taxon>Fabales</taxon>
        <taxon>Fabaceae</taxon>
        <taxon>Papilionoideae</taxon>
        <taxon>50 kb inversion clade</taxon>
        <taxon>genistoids sensu lato</taxon>
        <taxon>core genistoids</taxon>
        <taxon>Genisteae</taxon>
        <taxon>Lupinus</taxon>
    </lineage>
</organism>
<evidence type="ECO:0000313" key="2">
    <source>
        <dbReference type="Proteomes" id="UP000188354"/>
    </source>
</evidence>
<gene>
    <name evidence="1" type="ORF">TanjilG_25818</name>
</gene>
<keyword evidence="2" id="KW-1185">Reference proteome</keyword>
<accession>A0A1J7GHG6</accession>
<proteinExistence type="predicted"/>
<dbReference type="AlphaFoldDB" id="A0A1J7GHG6"/>
<reference evidence="1 2" key="1">
    <citation type="journal article" date="2017" name="Plant Biotechnol. J.">
        <title>A comprehensive draft genome sequence for lupin (Lupinus angustifolius), an emerging health food: insights into plant-microbe interactions and legume evolution.</title>
        <authorList>
            <person name="Hane J.K."/>
            <person name="Ming Y."/>
            <person name="Kamphuis L.G."/>
            <person name="Nelson M.N."/>
            <person name="Garg G."/>
            <person name="Atkins C.A."/>
            <person name="Bayer P.E."/>
            <person name="Bravo A."/>
            <person name="Bringans S."/>
            <person name="Cannon S."/>
            <person name="Edwards D."/>
            <person name="Foley R."/>
            <person name="Gao L.L."/>
            <person name="Harrison M.J."/>
            <person name="Huang W."/>
            <person name="Hurgobin B."/>
            <person name="Li S."/>
            <person name="Liu C.W."/>
            <person name="McGrath A."/>
            <person name="Morahan G."/>
            <person name="Murray J."/>
            <person name="Weller J."/>
            <person name="Jian J."/>
            <person name="Singh K.B."/>
        </authorList>
    </citation>
    <scope>NUCLEOTIDE SEQUENCE [LARGE SCALE GENOMIC DNA]</scope>
    <source>
        <strain evidence="2">cv. Tanjil</strain>
        <tissue evidence="1">Whole plant</tissue>
    </source>
</reference>
<dbReference type="Proteomes" id="UP000188354">
    <property type="component" value="Unassembled WGS sequence"/>
</dbReference>
<evidence type="ECO:0000313" key="1">
    <source>
        <dbReference type="EMBL" id="OIV89164.1"/>
    </source>
</evidence>
<sequence length="105" mass="12121">MPQVDMESSEEELEVTQVRDTLESLEIDKPAPETELVMDNNETENEFSVLSLEDMENLNVVNDMRIVGKLWATEVEEAEEEVETEGVFTEVAKRALKYFSSLYRE</sequence>
<name>A0A1J7GHG6_LUPAN</name>
<dbReference type="Gramene" id="OIV89164">
    <property type="protein sequence ID" value="OIV89164"/>
    <property type="gene ID" value="TanjilG_25818"/>
</dbReference>